<dbReference type="InterPro" id="IPR050121">
    <property type="entry name" value="Cytochrome_P450_monoxygenase"/>
</dbReference>
<accession>A0A0D2F3Z6</accession>
<name>A0A0D2F3Z6_CLAB1</name>
<dbReference type="GeneID" id="27695255"/>
<dbReference type="GO" id="GO:0016705">
    <property type="term" value="F:oxidoreductase activity, acting on paired donors, with incorporation or reduction of molecular oxygen"/>
    <property type="evidence" value="ECO:0007669"/>
    <property type="project" value="InterPro"/>
</dbReference>
<dbReference type="Proteomes" id="UP000053789">
    <property type="component" value="Unassembled WGS sequence"/>
</dbReference>
<dbReference type="RefSeq" id="XP_016623605.1">
    <property type="nucleotide sequence ID" value="XM_016760084.1"/>
</dbReference>
<protein>
    <recommendedName>
        <fullName evidence="11">Cytochrome P450</fullName>
    </recommendedName>
</protein>
<keyword evidence="7 8" id="KW-0503">Monooxygenase</keyword>
<dbReference type="Gene3D" id="1.10.630.10">
    <property type="entry name" value="Cytochrome P450"/>
    <property type="match status" value="1"/>
</dbReference>
<dbReference type="PROSITE" id="PS00086">
    <property type="entry name" value="CYTOCHROME_P450"/>
    <property type="match status" value="1"/>
</dbReference>
<dbReference type="InterPro" id="IPR036396">
    <property type="entry name" value="Cyt_P450_sf"/>
</dbReference>
<keyword evidence="5 8" id="KW-0560">Oxidoreductase</keyword>
<keyword evidence="10" id="KW-1185">Reference proteome</keyword>
<dbReference type="InterPro" id="IPR001128">
    <property type="entry name" value="Cyt_P450"/>
</dbReference>
<organism evidence="9 10">
    <name type="scientific">Cladophialophora bantiana (strain ATCC 10958 / CBS 173.52 / CDC B-1940 / NIH 8579)</name>
    <name type="common">Xylohypha bantiana</name>
    <dbReference type="NCBI Taxonomy" id="1442370"/>
    <lineage>
        <taxon>Eukaryota</taxon>
        <taxon>Fungi</taxon>
        <taxon>Dikarya</taxon>
        <taxon>Ascomycota</taxon>
        <taxon>Pezizomycotina</taxon>
        <taxon>Eurotiomycetes</taxon>
        <taxon>Chaetothyriomycetidae</taxon>
        <taxon>Chaetothyriales</taxon>
        <taxon>Herpotrichiellaceae</taxon>
        <taxon>Cladophialophora</taxon>
    </lineage>
</organism>
<dbReference type="SUPFAM" id="SSF48264">
    <property type="entry name" value="Cytochrome P450"/>
    <property type="match status" value="1"/>
</dbReference>
<keyword evidence="4 8" id="KW-0479">Metal-binding</keyword>
<comment type="similarity">
    <text evidence="2 8">Belongs to the cytochrome P450 family.</text>
</comment>
<dbReference type="OrthoDB" id="3945418at2759"/>
<proteinExistence type="inferred from homology"/>
<evidence type="ECO:0000256" key="5">
    <source>
        <dbReference type="ARBA" id="ARBA00023002"/>
    </source>
</evidence>
<dbReference type="PANTHER" id="PTHR24305">
    <property type="entry name" value="CYTOCHROME P450"/>
    <property type="match status" value="1"/>
</dbReference>
<sequence length="280" mass="31375">MLPDCFIEKQDAGMASFAQSKMMRIQIDEIKAKQANGEKPAAGAASNTTIFDSMLVSRLPDSERETERLTVNLWSVISETHPCGLVFLDRLYYKSLQLNRLVRESNRVRPDKTQIMSSVRFGCIWGAHFPHPSCRSFGVCTRLQRFCSDEVLTYDDGETQWKVPPNVPVCMSCSLIHLDPSIFPVPFEFAPERRLADPQHLSRDLCSFSKGSRQCVGINMAYAQLHLCVADIFRRCGGPSDPGALGYFELFDTTSDDVEIRHDLSVPFPKQGFKGAEGAP</sequence>
<evidence type="ECO:0000256" key="6">
    <source>
        <dbReference type="ARBA" id="ARBA00023004"/>
    </source>
</evidence>
<evidence type="ECO:0000256" key="1">
    <source>
        <dbReference type="ARBA" id="ARBA00001971"/>
    </source>
</evidence>
<evidence type="ECO:0000256" key="4">
    <source>
        <dbReference type="ARBA" id="ARBA00022723"/>
    </source>
</evidence>
<keyword evidence="6 8" id="KW-0408">Iron</keyword>
<dbReference type="HOGENOM" id="CLU_993981_0_0_1"/>
<evidence type="ECO:0000256" key="8">
    <source>
        <dbReference type="RuleBase" id="RU000461"/>
    </source>
</evidence>
<dbReference type="Pfam" id="PF00067">
    <property type="entry name" value="p450"/>
    <property type="match status" value="1"/>
</dbReference>
<evidence type="ECO:0000256" key="3">
    <source>
        <dbReference type="ARBA" id="ARBA00022617"/>
    </source>
</evidence>
<dbReference type="VEuPathDB" id="FungiDB:Z519_02327"/>
<dbReference type="AlphaFoldDB" id="A0A0D2F3Z6"/>
<comment type="cofactor">
    <cofactor evidence="1">
        <name>heme</name>
        <dbReference type="ChEBI" id="CHEBI:30413"/>
    </cofactor>
</comment>
<keyword evidence="3 8" id="KW-0349">Heme</keyword>
<evidence type="ECO:0000256" key="2">
    <source>
        <dbReference type="ARBA" id="ARBA00010617"/>
    </source>
</evidence>
<dbReference type="GO" id="GO:0020037">
    <property type="term" value="F:heme binding"/>
    <property type="evidence" value="ECO:0007669"/>
    <property type="project" value="InterPro"/>
</dbReference>
<evidence type="ECO:0000256" key="7">
    <source>
        <dbReference type="ARBA" id="ARBA00023033"/>
    </source>
</evidence>
<gene>
    <name evidence="9" type="ORF">Z519_02327</name>
</gene>
<dbReference type="EMBL" id="KN846982">
    <property type="protein sequence ID" value="KIW96936.1"/>
    <property type="molecule type" value="Genomic_DNA"/>
</dbReference>
<evidence type="ECO:0000313" key="10">
    <source>
        <dbReference type="Proteomes" id="UP000053789"/>
    </source>
</evidence>
<dbReference type="InterPro" id="IPR017972">
    <property type="entry name" value="Cyt_P450_CS"/>
</dbReference>
<reference evidence="9" key="1">
    <citation type="submission" date="2015-01" db="EMBL/GenBank/DDBJ databases">
        <title>The Genome Sequence of Cladophialophora bantiana CBS 173.52.</title>
        <authorList>
            <consortium name="The Broad Institute Genomics Platform"/>
            <person name="Cuomo C."/>
            <person name="de Hoog S."/>
            <person name="Gorbushina A."/>
            <person name="Stielow B."/>
            <person name="Teixiera M."/>
            <person name="Abouelleil A."/>
            <person name="Chapman S.B."/>
            <person name="Priest M."/>
            <person name="Young S.K."/>
            <person name="Wortman J."/>
            <person name="Nusbaum C."/>
            <person name="Birren B."/>
        </authorList>
    </citation>
    <scope>NUCLEOTIDE SEQUENCE [LARGE SCALE GENOMIC DNA]</scope>
    <source>
        <strain evidence="9">CBS 173.52</strain>
    </source>
</reference>
<dbReference type="GO" id="GO:0004497">
    <property type="term" value="F:monooxygenase activity"/>
    <property type="evidence" value="ECO:0007669"/>
    <property type="project" value="UniProtKB-KW"/>
</dbReference>
<dbReference type="PANTHER" id="PTHR24305:SF157">
    <property type="entry name" value="N-ACETYLTRYPTOPHAN 6-HYDROXYLASE IVOC-RELATED"/>
    <property type="match status" value="1"/>
</dbReference>
<dbReference type="GO" id="GO:0005506">
    <property type="term" value="F:iron ion binding"/>
    <property type="evidence" value="ECO:0007669"/>
    <property type="project" value="InterPro"/>
</dbReference>
<evidence type="ECO:0000313" key="9">
    <source>
        <dbReference type="EMBL" id="KIW96936.1"/>
    </source>
</evidence>
<evidence type="ECO:0008006" key="11">
    <source>
        <dbReference type="Google" id="ProtNLM"/>
    </source>
</evidence>